<keyword evidence="3" id="KW-0863">Zinc-finger</keyword>
<feature type="compositionally biased region" description="Low complexity" evidence="4">
    <location>
        <begin position="91"/>
        <end position="106"/>
    </location>
</feature>
<keyword evidence="8" id="KW-1185">Reference proteome</keyword>
<dbReference type="PANTHER" id="PTHR14398">
    <property type="entry name" value="RNA RECOGNITION RRM/RNP DOMAIN"/>
    <property type="match status" value="1"/>
</dbReference>
<feature type="compositionally biased region" description="Acidic residues" evidence="4">
    <location>
        <begin position="22"/>
        <end position="37"/>
    </location>
</feature>
<name>A0AAD5ZFZ5_9POAL</name>
<feature type="region of interest" description="Disordered" evidence="4">
    <location>
        <begin position="517"/>
        <end position="550"/>
    </location>
</feature>
<feature type="zinc finger region" description="C3H1-type" evidence="3">
    <location>
        <begin position="172"/>
        <end position="200"/>
    </location>
</feature>
<dbReference type="FunFam" id="3.30.70.330:FF:000719">
    <property type="entry name" value="Predicted protein"/>
    <property type="match status" value="1"/>
</dbReference>
<evidence type="ECO:0000256" key="1">
    <source>
        <dbReference type="ARBA" id="ARBA00022884"/>
    </source>
</evidence>
<feature type="domain" description="RRM" evidence="5">
    <location>
        <begin position="334"/>
        <end position="406"/>
    </location>
</feature>
<dbReference type="InterPro" id="IPR012677">
    <property type="entry name" value="Nucleotide-bd_a/b_plait_sf"/>
</dbReference>
<dbReference type="SUPFAM" id="SSF54928">
    <property type="entry name" value="RNA-binding domain, RBD"/>
    <property type="match status" value="1"/>
</dbReference>
<dbReference type="PROSITE" id="PS50102">
    <property type="entry name" value="RRM"/>
    <property type="match status" value="2"/>
</dbReference>
<evidence type="ECO:0000256" key="2">
    <source>
        <dbReference type="PROSITE-ProRule" id="PRU00176"/>
    </source>
</evidence>
<dbReference type="SMART" id="SM00356">
    <property type="entry name" value="ZnF_C3H1"/>
    <property type="match status" value="1"/>
</dbReference>
<evidence type="ECO:0000259" key="5">
    <source>
        <dbReference type="PROSITE" id="PS50102"/>
    </source>
</evidence>
<dbReference type="Proteomes" id="UP001210211">
    <property type="component" value="Unassembled WGS sequence"/>
</dbReference>
<gene>
    <name evidence="7" type="ORF">LUZ61_000942</name>
</gene>
<dbReference type="InterPro" id="IPR035979">
    <property type="entry name" value="RBD_domain_sf"/>
</dbReference>
<evidence type="ECO:0000313" key="7">
    <source>
        <dbReference type="EMBL" id="KAJ3697237.1"/>
    </source>
</evidence>
<dbReference type="InterPro" id="IPR045137">
    <property type="entry name" value="RBM26/27"/>
</dbReference>
<feature type="region of interest" description="Disordered" evidence="4">
    <location>
        <begin position="692"/>
        <end position="755"/>
    </location>
</feature>
<keyword evidence="1 2" id="KW-0694">RNA-binding</keyword>
<feature type="domain" description="C3H1-type" evidence="6">
    <location>
        <begin position="172"/>
        <end position="200"/>
    </location>
</feature>
<dbReference type="CDD" id="cd12257">
    <property type="entry name" value="RRM1_RBM26_like"/>
    <property type="match status" value="1"/>
</dbReference>
<dbReference type="PROSITE" id="PS50103">
    <property type="entry name" value="ZF_C3H1"/>
    <property type="match status" value="1"/>
</dbReference>
<proteinExistence type="predicted"/>
<comment type="caution">
    <text evidence="7">The sequence shown here is derived from an EMBL/GenBank/DDBJ whole genome shotgun (WGS) entry which is preliminary data.</text>
</comment>
<dbReference type="PANTHER" id="PTHR14398:SF0">
    <property type="entry name" value="ZINC FINGER PROTEIN SWM"/>
    <property type="match status" value="1"/>
</dbReference>
<dbReference type="GO" id="GO:0008270">
    <property type="term" value="F:zinc ion binding"/>
    <property type="evidence" value="ECO:0007669"/>
    <property type="project" value="UniProtKB-KW"/>
</dbReference>
<evidence type="ECO:0000256" key="4">
    <source>
        <dbReference type="SAM" id="MobiDB-lite"/>
    </source>
</evidence>
<protein>
    <submittedName>
        <fullName evidence="7">Uncharacterized protein</fullName>
    </submittedName>
</protein>
<reference evidence="7 8" key="1">
    <citation type="journal article" date="2022" name="Cell">
        <title>Repeat-based holocentromeres influence genome architecture and karyotype evolution.</title>
        <authorList>
            <person name="Hofstatter P.G."/>
            <person name="Thangavel G."/>
            <person name="Lux T."/>
            <person name="Neumann P."/>
            <person name="Vondrak T."/>
            <person name="Novak P."/>
            <person name="Zhang M."/>
            <person name="Costa L."/>
            <person name="Castellani M."/>
            <person name="Scott A."/>
            <person name="Toegelov H."/>
            <person name="Fuchs J."/>
            <person name="Mata-Sucre Y."/>
            <person name="Dias Y."/>
            <person name="Vanzela A.L.L."/>
            <person name="Huettel B."/>
            <person name="Almeida C.C.S."/>
            <person name="Simkova H."/>
            <person name="Souza G."/>
            <person name="Pedrosa-Harand A."/>
            <person name="Macas J."/>
            <person name="Mayer K.F.X."/>
            <person name="Houben A."/>
            <person name="Marques A."/>
        </authorList>
    </citation>
    <scope>NUCLEOTIDE SEQUENCE [LARGE SCALE GENOMIC DNA]</scope>
    <source>
        <strain evidence="7">RhyTen1mFocal</strain>
    </source>
</reference>
<dbReference type="GO" id="GO:0005634">
    <property type="term" value="C:nucleus"/>
    <property type="evidence" value="ECO:0007669"/>
    <property type="project" value="TreeGrafter"/>
</dbReference>
<dbReference type="InterPro" id="IPR000571">
    <property type="entry name" value="Znf_CCCH"/>
</dbReference>
<feature type="compositionally biased region" description="Basic and acidic residues" evidence="4">
    <location>
        <begin position="304"/>
        <end position="319"/>
    </location>
</feature>
<evidence type="ECO:0000313" key="8">
    <source>
        <dbReference type="Proteomes" id="UP001210211"/>
    </source>
</evidence>
<feature type="compositionally biased region" description="Polar residues" evidence="4">
    <location>
        <begin position="51"/>
        <end position="69"/>
    </location>
</feature>
<dbReference type="Pfam" id="PF00076">
    <property type="entry name" value="RRM_1"/>
    <property type="match status" value="1"/>
</dbReference>
<evidence type="ECO:0000259" key="6">
    <source>
        <dbReference type="PROSITE" id="PS50103"/>
    </source>
</evidence>
<dbReference type="SMART" id="SM00360">
    <property type="entry name" value="RRM"/>
    <property type="match status" value="2"/>
</dbReference>
<feature type="compositionally biased region" description="Basic and acidic residues" evidence="4">
    <location>
        <begin position="719"/>
        <end position="739"/>
    </location>
</feature>
<organism evidence="7 8">
    <name type="scientific">Rhynchospora tenuis</name>
    <dbReference type="NCBI Taxonomy" id="198213"/>
    <lineage>
        <taxon>Eukaryota</taxon>
        <taxon>Viridiplantae</taxon>
        <taxon>Streptophyta</taxon>
        <taxon>Embryophyta</taxon>
        <taxon>Tracheophyta</taxon>
        <taxon>Spermatophyta</taxon>
        <taxon>Magnoliopsida</taxon>
        <taxon>Liliopsida</taxon>
        <taxon>Poales</taxon>
        <taxon>Cyperaceae</taxon>
        <taxon>Cyperoideae</taxon>
        <taxon>Rhynchosporeae</taxon>
        <taxon>Rhynchospora</taxon>
    </lineage>
</organism>
<dbReference type="EMBL" id="JAMRDG010000001">
    <property type="protein sequence ID" value="KAJ3697237.1"/>
    <property type="molecule type" value="Genomic_DNA"/>
</dbReference>
<feature type="compositionally biased region" description="Polar residues" evidence="4">
    <location>
        <begin position="535"/>
        <end position="550"/>
    </location>
</feature>
<dbReference type="AlphaFoldDB" id="A0AAD5ZFZ5"/>
<feature type="region of interest" description="Disordered" evidence="4">
    <location>
        <begin position="1"/>
        <end position="106"/>
    </location>
</feature>
<dbReference type="Gene3D" id="3.30.70.330">
    <property type="match status" value="2"/>
</dbReference>
<feature type="domain" description="RRM" evidence="5">
    <location>
        <begin position="591"/>
        <end position="668"/>
    </location>
</feature>
<keyword evidence="3" id="KW-0479">Metal-binding</keyword>
<feature type="region of interest" description="Disordered" evidence="4">
    <location>
        <begin position="447"/>
        <end position="489"/>
    </location>
</feature>
<feature type="compositionally biased region" description="Polar residues" evidence="4">
    <location>
        <begin position="255"/>
        <end position="278"/>
    </location>
</feature>
<dbReference type="InterPro" id="IPR000504">
    <property type="entry name" value="RRM_dom"/>
</dbReference>
<accession>A0AAD5ZFZ5</accession>
<dbReference type="GO" id="GO:0003723">
    <property type="term" value="F:RNA binding"/>
    <property type="evidence" value="ECO:0007669"/>
    <property type="project" value="UniProtKB-UniRule"/>
</dbReference>
<feature type="region of interest" description="Disordered" evidence="4">
    <location>
        <begin position="251"/>
        <end position="328"/>
    </location>
</feature>
<sequence>MINQPVSPSKEEYISANISDDSAMDSEENEISDEDDEDRNHKHRRRDSSRLPVSNENNTPAEEPSTVQQSKKRLRPFEHSSKFDKRRFRSNNLFHGRGRGRNNNSNHNHPVNWAPPHLEMHDLALMASSHGANGSWPGYGFVPGIGTGIIEAMHHPCPMGPGMVGPPMMELGLPRQRCPDFEELGYCLRGDMCPLEHGVNRIVVDDVQSLSQLKLLQPDPVPKPVTLKDPLRPNGVLASVITAPDSDVYDPDQPLWNTNSKPVASPNRNSAGTATGAGTNDLPYHPDSGPSVWGRIGKTNKSHGQKEYKNKLDNKHEDSTGASNSGIGRQRASRTLYICGIPQKDNQHVALFSHFKKFGCVIDIYIPSNSEKAFVQFSKREEAEAALTAPDAVMGNRFIKVLWANRDRFSDEAGPVGYQPKPIPHLSQAPVSHVGKGGNLVNLPGSDAKGTVGSSSAEAVATTPKVPPVNAPKVGMQKSEGELESSAQKKLEEIRKKQEELARKRDEFKRKLQMFEKQASVGKRGENSPIMNKADTASDSPKPATITQKNGNMMPHEALHTATEKRILKDRIVGPPNVRVNRFKIDNRPVQFLILPPLPDEISDVSILKEHFSSFGEVASLEVDKRGTENEKETEARVTYTTHEAAEKAYNSGRSLRSHNLIFKWVPALNSNAKANGNNAGAVPHENSKPVAFVSCSPSSPARTELERSASPAGGPMEPVERKDRLTDLRDGGTNDRTGDASVTNSGTVKTEFGD</sequence>
<keyword evidence="3" id="KW-0862">Zinc</keyword>
<evidence type="ECO:0000256" key="3">
    <source>
        <dbReference type="PROSITE-ProRule" id="PRU00723"/>
    </source>
</evidence>